<name>A0ABS2UF82_9LEPT</name>
<dbReference type="Proteomes" id="UP000724686">
    <property type="component" value="Unassembled WGS sequence"/>
</dbReference>
<organism evidence="2 3">
    <name type="scientific">Leptospira ainlahdjerensis</name>
    <dbReference type="NCBI Taxonomy" id="2810033"/>
    <lineage>
        <taxon>Bacteria</taxon>
        <taxon>Pseudomonadati</taxon>
        <taxon>Spirochaetota</taxon>
        <taxon>Spirochaetia</taxon>
        <taxon>Leptospirales</taxon>
        <taxon>Leptospiraceae</taxon>
        <taxon>Leptospira</taxon>
    </lineage>
</organism>
<reference evidence="2 3" key="1">
    <citation type="submission" date="2021-02" db="EMBL/GenBank/DDBJ databases">
        <title>Leptospira ainlahdjerensis sp. nov., Leptospira ainazelensis sp. nov., Leptospira abararensis sp. nov. and Leptospira chreensis sp. nov., four new species isolated from water sources in Algeria.</title>
        <authorList>
            <person name="Amara Korba A."/>
            <person name="Kainiu M."/>
            <person name="Vincent A.T."/>
            <person name="Mariet J.-F."/>
            <person name="Veyrier F.J."/>
            <person name="Goarant C."/>
            <person name="Picardeau M."/>
        </authorList>
    </citation>
    <scope>NUCLEOTIDE SEQUENCE [LARGE SCALE GENOMIC DNA]</scope>
    <source>
        <strain evidence="2 3">201903070</strain>
    </source>
</reference>
<gene>
    <name evidence="2" type="ORF">JWG45_12115</name>
</gene>
<evidence type="ECO:0000313" key="2">
    <source>
        <dbReference type="EMBL" id="MBM9577892.1"/>
    </source>
</evidence>
<dbReference type="EMBL" id="JAFFPU010000042">
    <property type="protein sequence ID" value="MBM9577892.1"/>
    <property type="molecule type" value="Genomic_DNA"/>
</dbReference>
<accession>A0ABS2UF82</accession>
<dbReference type="Pfam" id="PF00905">
    <property type="entry name" value="Transpeptidase"/>
    <property type="match status" value="1"/>
</dbReference>
<dbReference type="RefSeq" id="WP_205279959.1">
    <property type="nucleotide sequence ID" value="NZ_JAFFPU010000042.1"/>
</dbReference>
<protein>
    <submittedName>
        <fullName evidence="2">Penicillin binding protein transpeptidase domain-containing protein</fullName>
    </submittedName>
</protein>
<evidence type="ECO:0000259" key="1">
    <source>
        <dbReference type="Pfam" id="PF00905"/>
    </source>
</evidence>
<dbReference type="InterPro" id="IPR001460">
    <property type="entry name" value="PCN-bd_Tpept"/>
</dbReference>
<feature type="domain" description="Penicillin-binding protein transpeptidase" evidence="1">
    <location>
        <begin position="67"/>
        <end position="276"/>
    </location>
</feature>
<keyword evidence="3" id="KW-1185">Reference proteome</keyword>
<dbReference type="InterPro" id="IPR012338">
    <property type="entry name" value="Beta-lactam/transpept-like"/>
</dbReference>
<dbReference type="SUPFAM" id="SSF56601">
    <property type="entry name" value="beta-lactamase/transpeptidase-like"/>
    <property type="match status" value="1"/>
</dbReference>
<sequence>MKFLISFLWIVFTLSFCKTEPTLFSPPPMPFSEKNLDWDGKSVCSVLVDLTARTKIYFQKEECFLKSPPASLFHTVIALNALEGGYLKEDQSLFFWDKTRHPYIRWQKDQNLRSALEYSVHWYFAKLWNDIGPEKGKQLLERGNTFSSPVPISRSSFWLDGSYTISPSEFVDFLTRLQESNPTFRPKTIQTVFGLLKREAGSLSNASGSHDLPGNWNGIEEYKSDSSFYYNQEEANSWFWALFQKDGKRWLILTRVRTTGQPAAPLEAAKLASKILQEESLLSSPPQ</sequence>
<comment type="caution">
    <text evidence="2">The sequence shown here is derived from an EMBL/GenBank/DDBJ whole genome shotgun (WGS) entry which is preliminary data.</text>
</comment>
<dbReference type="Gene3D" id="3.40.710.10">
    <property type="entry name" value="DD-peptidase/beta-lactamase superfamily"/>
    <property type="match status" value="1"/>
</dbReference>
<proteinExistence type="predicted"/>
<evidence type="ECO:0000313" key="3">
    <source>
        <dbReference type="Proteomes" id="UP000724686"/>
    </source>
</evidence>